<accession>A0A2S0N054</accession>
<evidence type="ECO:0000313" key="3">
    <source>
        <dbReference type="EMBL" id="AVO41313.1"/>
    </source>
</evidence>
<gene>
    <name evidence="3" type="ORF">C6571_08430</name>
</gene>
<dbReference type="OrthoDB" id="9763456at2"/>
<dbReference type="EMBL" id="CP027669">
    <property type="protein sequence ID" value="AVO41313.1"/>
    <property type="molecule type" value="Genomic_DNA"/>
</dbReference>
<name>A0A2S0N054_9BURK</name>
<keyword evidence="4" id="KW-1185">Reference proteome</keyword>
<feature type="domain" description="Acyclic terpene utilisation N-terminal" evidence="1">
    <location>
        <begin position="8"/>
        <end position="452"/>
    </location>
</feature>
<evidence type="ECO:0000259" key="2">
    <source>
        <dbReference type="Pfam" id="PF23544"/>
    </source>
</evidence>
<dbReference type="RefSeq" id="WP_106446290.1">
    <property type="nucleotide sequence ID" value="NZ_CP027669.1"/>
</dbReference>
<organism evidence="3 4">
    <name type="scientific">Simplicispira suum</name>
    <dbReference type="NCBI Taxonomy" id="2109915"/>
    <lineage>
        <taxon>Bacteria</taxon>
        <taxon>Pseudomonadati</taxon>
        <taxon>Pseudomonadota</taxon>
        <taxon>Betaproteobacteria</taxon>
        <taxon>Burkholderiales</taxon>
        <taxon>Comamonadaceae</taxon>
        <taxon>Simplicispira</taxon>
    </lineage>
</organism>
<dbReference type="Proteomes" id="UP000239326">
    <property type="component" value="Chromosome"/>
</dbReference>
<dbReference type="InterPro" id="IPR010839">
    <property type="entry name" value="AtuA_N"/>
</dbReference>
<sequence>MTTKQKTIRIGGASGFWGDSAVGANQLVDANIDYLVFDYLAELTMSILAAARTKKPELGYATDFVNAAMRDTLKRCVERGIKVISNAGGINPAACAEAVEKLAEELGVKVKVAIVHGDDVMPLVPELKEKGVKDFYTGAPLPEKLISANAYLGAVPIAAALAAGADVVITGRVVDSAVVLGALIHEFGWKEDAYDQFSGASLAGHIIECGCQATGGLHTDWSTIPDWDNIGYPIVECAADGSFVVSKPDNTGGKILALALAEQMLYEIHDPAAYILPDVVCDFTAVQIRQLDKDRVELTGAKGSAPTDAYKVSATYQDGFTCTGVLAIVGFEAAAKAKRTGEAILARTSRMLQEKGLGDYSSTNIELFGVEEPYGANANPQAQQPFEAVVKMTTRHTRKEALSLFAREIAPSGTSFSPGTVSGLAPGRPSVSPLVRLFSFTVPKTQVSAQMTLGNAAAQTIAVPAGRRHDAGAQAATHLPETWTAKLPEHTDDEVEVPLIRIAVARSGDKGDTSNIGVIARSEELLPYMLREVTAEKVKHYFAHYVQGEVIRHPVPGIDAVNFEMKRALDGGGLASMRLDKLGKSLGQILLRMTVKVPARLLEKKS</sequence>
<dbReference type="AlphaFoldDB" id="A0A2S0N054"/>
<dbReference type="Pfam" id="PF23544">
    <property type="entry name" value="AtuA_ferredoxin"/>
    <property type="match status" value="1"/>
</dbReference>
<dbReference type="PANTHER" id="PTHR47708:SF2">
    <property type="entry name" value="SI:CH73-132F6.5"/>
    <property type="match status" value="1"/>
</dbReference>
<evidence type="ECO:0000313" key="4">
    <source>
        <dbReference type="Proteomes" id="UP000239326"/>
    </source>
</evidence>
<evidence type="ECO:0000259" key="1">
    <source>
        <dbReference type="Pfam" id="PF07287"/>
    </source>
</evidence>
<dbReference type="InterPro" id="IPR056362">
    <property type="entry name" value="AtuA-like_ferredoxin_dom"/>
</dbReference>
<dbReference type="PANTHER" id="PTHR47708">
    <property type="match status" value="1"/>
</dbReference>
<feature type="domain" description="AtuA-like ferredoxin-fold" evidence="2">
    <location>
        <begin position="497"/>
        <end position="596"/>
    </location>
</feature>
<dbReference type="Pfam" id="PF07287">
    <property type="entry name" value="AtuA"/>
    <property type="match status" value="1"/>
</dbReference>
<dbReference type="KEGG" id="simp:C6571_08430"/>
<proteinExistence type="predicted"/>
<protein>
    <submittedName>
        <fullName evidence="3">Terpene utilization protein AtuA</fullName>
    </submittedName>
</protein>
<reference evidence="3 4" key="1">
    <citation type="submission" date="2018-03" db="EMBL/GenBank/DDBJ databases">
        <title>Genome sequencing of Simplicispira sp.</title>
        <authorList>
            <person name="Kim S.-J."/>
            <person name="Heo J."/>
            <person name="Kwon S.-W."/>
        </authorList>
    </citation>
    <scope>NUCLEOTIDE SEQUENCE [LARGE SCALE GENOMIC DNA]</scope>
    <source>
        <strain evidence="3 4">SC1-8</strain>
    </source>
</reference>